<feature type="transmembrane region" description="Helical" evidence="8">
    <location>
        <begin position="242"/>
        <end position="260"/>
    </location>
</feature>
<dbReference type="EMBL" id="LMWJ01000026">
    <property type="protein sequence ID" value="KUM69497.1"/>
    <property type="molecule type" value="Genomic_DNA"/>
</dbReference>
<dbReference type="RefSeq" id="WP_062156056.1">
    <property type="nucleotide sequence ID" value="NZ_KQ947994.1"/>
</dbReference>
<gene>
    <name evidence="10" type="ORF">AQI70_32450</name>
</gene>
<feature type="transmembrane region" description="Helical" evidence="8">
    <location>
        <begin position="25"/>
        <end position="50"/>
    </location>
</feature>
<keyword evidence="11" id="KW-1185">Reference proteome</keyword>
<dbReference type="InterPro" id="IPR020846">
    <property type="entry name" value="MFS_dom"/>
</dbReference>
<evidence type="ECO:0000256" key="7">
    <source>
        <dbReference type="ARBA" id="ARBA00023251"/>
    </source>
</evidence>
<dbReference type="InterPro" id="IPR011701">
    <property type="entry name" value="MFS"/>
</dbReference>
<feature type="transmembrane region" description="Helical" evidence="8">
    <location>
        <begin position="150"/>
        <end position="172"/>
    </location>
</feature>
<feature type="transmembrane region" description="Helical" evidence="8">
    <location>
        <begin position="116"/>
        <end position="138"/>
    </location>
</feature>
<dbReference type="AlphaFoldDB" id="A0A124GW38"/>
<feature type="transmembrane region" description="Helical" evidence="8">
    <location>
        <begin position="281"/>
        <end position="304"/>
    </location>
</feature>
<keyword evidence="7" id="KW-0046">Antibiotic resistance</keyword>
<reference evidence="10 11" key="1">
    <citation type="submission" date="2015-10" db="EMBL/GenBank/DDBJ databases">
        <title>Draft genome sequence of Streptomyces curacoi DSM 40107, type strain for the species Streptomyces curacoi.</title>
        <authorList>
            <person name="Ruckert C."/>
            <person name="Winkler A."/>
            <person name="Kalinowski J."/>
            <person name="Kampfer P."/>
            <person name="Glaeser S."/>
        </authorList>
    </citation>
    <scope>NUCLEOTIDE SEQUENCE [LARGE SCALE GENOMIC DNA]</scope>
    <source>
        <strain evidence="10 11">DSM 40107</strain>
    </source>
</reference>
<keyword evidence="6 8" id="KW-0472">Membrane</keyword>
<dbReference type="OrthoDB" id="7375466at2"/>
<evidence type="ECO:0000313" key="10">
    <source>
        <dbReference type="EMBL" id="KUM69497.1"/>
    </source>
</evidence>
<dbReference type="InterPro" id="IPR036259">
    <property type="entry name" value="MFS_trans_sf"/>
</dbReference>
<feature type="transmembrane region" description="Helical" evidence="8">
    <location>
        <begin position="405"/>
        <end position="430"/>
    </location>
</feature>
<dbReference type="CDD" id="cd17321">
    <property type="entry name" value="MFS_MMR_MDR_like"/>
    <property type="match status" value="1"/>
</dbReference>
<comment type="caution">
    <text evidence="10">The sequence shown here is derived from an EMBL/GenBank/DDBJ whole genome shotgun (WGS) entry which is preliminary data.</text>
</comment>
<feature type="transmembrane region" description="Helical" evidence="8">
    <location>
        <begin position="212"/>
        <end position="230"/>
    </location>
</feature>
<name>A0A124GW38_9ACTN</name>
<dbReference type="PANTHER" id="PTHR42718">
    <property type="entry name" value="MAJOR FACILITATOR SUPERFAMILY MULTIDRUG TRANSPORTER MFSC"/>
    <property type="match status" value="1"/>
</dbReference>
<dbReference type="GO" id="GO:0005886">
    <property type="term" value="C:plasma membrane"/>
    <property type="evidence" value="ECO:0007669"/>
    <property type="project" value="UniProtKB-SubCell"/>
</dbReference>
<evidence type="ECO:0000256" key="5">
    <source>
        <dbReference type="ARBA" id="ARBA00022989"/>
    </source>
</evidence>
<dbReference type="GO" id="GO:0046677">
    <property type="term" value="P:response to antibiotic"/>
    <property type="evidence" value="ECO:0007669"/>
    <property type="project" value="UniProtKB-KW"/>
</dbReference>
<keyword evidence="4 8" id="KW-0812">Transmembrane</keyword>
<keyword evidence="3" id="KW-1003">Cell membrane</keyword>
<feature type="transmembrane region" description="Helical" evidence="8">
    <location>
        <begin position="450"/>
        <end position="473"/>
    </location>
</feature>
<feature type="transmembrane region" description="Helical" evidence="8">
    <location>
        <begin position="370"/>
        <end position="393"/>
    </location>
</feature>
<dbReference type="PANTHER" id="PTHR42718:SF46">
    <property type="entry name" value="BLR6921 PROTEIN"/>
    <property type="match status" value="1"/>
</dbReference>
<keyword evidence="2" id="KW-0813">Transport</keyword>
<feature type="transmembrane region" description="Helical" evidence="8">
    <location>
        <begin position="62"/>
        <end position="83"/>
    </location>
</feature>
<evidence type="ECO:0000256" key="6">
    <source>
        <dbReference type="ARBA" id="ARBA00023136"/>
    </source>
</evidence>
<dbReference type="Proteomes" id="UP000054024">
    <property type="component" value="Unassembled WGS sequence"/>
</dbReference>
<feature type="transmembrane region" description="Helical" evidence="8">
    <location>
        <begin position="90"/>
        <end position="110"/>
    </location>
</feature>
<dbReference type="Gene3D" id="1.20.1250.20">
    <property type="entry name" value="MFS general substrate transporter like domains"/>
    <property type="match status" value="2"/>
</dbReference>
<dbReference type="STRING" id="146536.AQI70_32450"/>
<proteinExistence type="predicted"/>
<dbReference type="Pfam" id="PF07690">
    <property type="entry name" value="MFS_1"/>
    <property type="match status" value="1"/>
</dbReference>
<evidence type="ECO:0000256" key="4">
    <source>
        <dbReference type="ARBA" id="ARBA00022692"/>
    </source>
</evidence>
<evidence type="ECO:0000256" key="1">
    <source>
        <dbReference type="ARBA" id="ARBA00004651"/>
    </source>
</evidence>
<sequence length="480" mass="48960">MSVLDAENAADSAAPPRMTSHQRAVLVLLLSSTFLLAADLPLLNVAIPVIGSGLGFAVGDLHWITTAFALTSAGFTLLFGRVADLYGRRLVFVGGIGLLVASSVLGAIAQSPSVLIAARVAQGIATAMATPAALALLTTSFPEGPLRARALGVNGTMISLGFTVGAVAGGLLTGLLSWRWSFLINVPIGLAIIAFSPVFLKESRSADRPRMDVPGAITVSAGLVALVYGVSRSPDLGWDSPLVLGCVLAGAVLLAAFYRIELRTETPLASVGILRRPSVRWGNLGGFALITMQTAVIFLVTLYLQEVHGYSALATGVAFSVLGVSAFLGGAFAPRVIGRYGNLRTLVAGLVLQLVGPLGVFLFTGGGGGIALVLAALTVGAFGHVMGVVAYMVTATDGLPDDEQGLATGLATMTQQVALAVGTPVLSAVASSRIHAVAADGEYADAVLSGVRLALGVDTLITVAAAALVWICLGRALRRA</sequence>
<accession>A0A124GW38</accession>
<comment type="subcellular location">
    <subcellularLocation>
        <location evidence="1">Cell membrane</location>
        <topology evidence="1">Multi-pass membrane protein</topology>
    </subcellularLocation>
</comment>
<feature type="transmembrane region" description="Helical" evidence="8">
    <location>
        <begin position="345"/>
        <end position="364"/>
    </location>
</feature>
<dbReference type="SUPFAM" id="SSF103473">
    <property type="entry name" value="MFS general substrate transporter"/>
    <property type="match status" value="1"/>
</dbReference>
<feature type="transmembrane region" description="Helical" evidence="8">
    <location>
        <begin position="310"/>
        <end position="333"/>
    </location>
</feature>
<evidence type="ECO:0000256" key="8">
    <source>
        <dbReference type="SAM" id="Phobius"/>
    </source>
</evidence>
<organism evidence="10 11">
    <name type="scientific">Streptomyces curacoi</name>
    <dbReference type="NCBI Taxonomy" id="146536"/>
    <lineage>
        <taxon>Bacteria</taxon>
        <taxon>Bacillati</taxon>
        <taxon>Actinomycetota</taxon>
        <taxon>Actinomycetes</taxon>
        <taxon>Kitasatosporales</taxon>
        <taxon>Streptomycetaceae</taxon>
        <taxon>Streptomyces</taxon>
    </lineage>
</organism>
<feature type="transmembrane region" description="Helical" evidence="8">
    <location>
        <begin position="178"/>
        <end position="200"/>
    </location>
</feature>
<dbReference type="PROSITE" id="PS50850">
    <property type="entry name" value="MFS"/>
    <property type="match status" value="1"/>
</dbReference>
<dbReference type="GO" id="GO:0022857">
    <property type="term" value="F:transmembrane transporter activity"/>
    <property type="evidence" value="ECO:0007669"/>
    <property type="project" value="InterPro"/>
</dbReference>
<evidence type="ECO:0000313" key="11">
    <source>
        <dbReference type="Proteomes" id="UP000054024"/>
    </source>
</evidence>
<keyword evidence="5 8" id="KW-1133">Transmembrane helix</keyword>
<feature type="domain" description="Major facilitator superfamily (MFS) profile" evidence="9">
    <location>
        <begin position="25"/>
        <end position="477"/>
    </location>
</feature>
<evidence type="ECO:0000256" key="2">
    <source>
        <dbReference type="ARBA" id="ARBA00022448"/>
    </source>
</evidence>
<evidence type="ECO:0000259" key="9">
    <source>
        <dbReference type="PROSITE" id="PS50850"/>
    </source>
</evidence>
<protein>
    <submittedName>
        <fullName evidence="10">MFS transporter</fullName>
    </submittedName>
</protein>
<evidence type="ECO:0000256" key="3">
    <source>
        <dbReference type="ARBA" id="ARBA00022475"/>
    </source>
</evidence>